<dbReference type="RefSeq" id="WP_193382747.1">
    <property type="nucleotide sequence ID" value="NZ_JABXWJ010000025.1"/>
</dbReference>
<comment type="caution">
    <text evidence="1">The sequence shown here is derived from an EMBL/GenBank/DDBJ whole genome shotgun (WGS) entry which is preliminary data.</text>
</comment>
<gene>
    <name evidence="1" type="ORF">PV383_04500</name>
</gene>
<proteinExistence type="predicted"/>
<sequence>MIEDERERILNDAAERIGRLIIETAEEVERIRSETEQTTGVCLVGEQLPVRPRIEDAKWADVHHMRGQCAAFVEAAGVLEPLLRDCPERTVGAVLKTAEREVSWRLRRLLDASGLSKDLT</sequence>
<protein>
    <submittedName>
        <fullName evidence="1">Uncharacterized protein</fullName>
    </submittedName>
</protein>
<dbReference type="Proteomes" id="UP001282474">
    <property type="component" value="Unassembled WGS sequence"/>
</dbReference>
<keyword evidence="2" id="KW-1185">Reference proteome</keyword>
<accession>A0ABU4MGS9</accession>
<name>A0ABU4MGS9_9ACTN</name>
<organism evidence="1 2">
    <name type="scientific">Streptomyces caniscabiei</name>
    <dbReference type="NCBI Taxonomy" id="2746961"/>
    <lineage>
        <taxon>Bacteria</taxon>
        <taxon>Bacillati</taxon>
        <taxon>Actinomycetota</taxon>
        <taxon>Actinomycetes</taxon>
        <taxon>Kitasatosporales</taxon>
        <taxon>Streptomycetaceae</taxon>
        <taxon>Streptomyces</taxon>
    </lineage>
</organism>
<evidence type="ECO:0000313" key="2">
    <source>
        <dbReference type="Proteomes" id="UP001282474"/>
    </source>
</evidence>
<reference evidence="1 2" key="1">
    <citation type="journal article" date="2023" name="Microb. Genom.">
        <title>Mesoterricola silvestris gen. nov., sp. nov., Mesoterricola sediminis sp. nov., Geothrix oryzae sp. nov., Geothrix edaphica sp. nov., Geothrix rubra sp. nov., and Geothrix limicola sp. nov., six novel members of Acidobacteriota isolated from soils.</title>
        <authorList>
            <person name="Weisberg A.J."/>
            <person name="Pearce E."/>
            <person name="Kramer C.G."/>
            <person name="Chang J.H."/>
            <person name="Clarke C.R."/>
        </authorList>
    </citation>
    <scope>NUCLEOTIDE SEQUENCE [LARGE SCALE GENOMIC DNA]</scope>
    <source>
        <strain evidence="1 2">NE20-4-1</strain>
    </source>
</reference>
<evidence type="ECO:0000313" key="1">
    <source>
        <dbReference type="EMBL" id="MDX3036431.1"/>
    </source>
</evidence>
<dbReference type="EMBL" id="JARAWJ010000002">
    <property type="protein sequence ID" value="MDX3036431.1"/>
    <property type="molecule type" value="Genomic_DNA"/>
</dbReference>